<feature type="chain" id="PRO_5046385199" description="Serine/threonine protein kinase" evidence="1">
    <location>
        <begin position="27"/>
        <end position="183"/>
    </location>
</feature>
<evidence type="ECO:0000313" key="3">
    <source>
        <dbReference type="Proteomes" id="UP000788262"/>
    </source>
</evidence>
<keyword evidence="1" id="KW-0732">Signal</keyword>
<organism evidence="2 3">
    <name type="scientific">Streptomyces actuosus</name>
    <dbReference type="NCBI Taxonomy" id="1885"/>
    <lineage>
        <taxon>Bacteria</taxon>
        <taxon>Bacillati</taxon>
        <taxon>Actinomycetota</taxon>
        <taxon>Actinomycetes</taxon>
        <taxon>Kitasatosporales</taxon>
        <taxon>Streptomycetaceae</taxon>
        <taxon>Streptomyces</taxon>
    </lineage>
</organism>
<reference evidence="2 3" key="1">
    <citation type="submission" date="2021-02" db="EMBL/GenBank/DDBJ databases">
        <title>Whole genome sequencing of Streptomyces actuosus VRA1.</title>
        <authorList>
            <person name="Sen G."/>
            <person name="Sen A."/>
        </authorList>
    </citation>
    <scope>NUCLEOTIDE SEQUENCE [LARGE SCALE GENOMIC DNA]</scope>
    <source>
        <strain evidence="2 3">VRA1</strain>
    </source>
</reference>
<comment type="caution">
    <text evidence="2">The sequence shown here is derived from an EMBL/GenBank/DDBJ whole genome shotgun (WGS) entry which is preliminary data.</text>
</comment>
<protein>
    <recommendedName>
        <fullName evidence="4">Serine/threonine protein kinase</fullName>
    </recommendedName>
</protein>
<dbReference type="Proteomes" id="UP000788262">
    <property type="component" value="Unassembled WGS sequence"/>
</dbReference>
<sequence length="183" mass="19572">MRNAIRAVAVGASLMAAGLLAPQAVAQDAPNANQRITGTSVLLSEKGAKDPQTRAIARADPAAVRATATLCGSGYQLEYAERLPDSRRYGTLFTYEKFGSVGGVCVLFDNNTSSKKHMKLKLCPNKTGAKCKVDEGYFSQYAGPVRYESENGNYVECSMVTALMWDSSGKAIIDRVTSATLCD</sequence>
<evidence type="ECO:0008006" key="4">
    <source>
        <dbReference type="Google" id="ProtNLM"/>
    </source>
</evidence>
<gene>
    <name evidence="2" type="ORF">JS756_30805</name>
</gene>
<name>A0ABS2VZ45_STRAS</name>
<evidence type="ECO:0000313" key="2">
    <source>
        <dbReference type="EMBL" id="MBN0048416.1"/>
    </source>
</evidence>
<evidence type="ECO:0000256" key="1">
    <source>
        <dbReference type="SAM" id="SignalP"/>
    </source>
</evidence>
<keyword evidence="3" id="KW-1185">Reference proteome</keyword>
<dbReference type="EMBL" id="JAFFZS010000039">
    <property type="protein sequence ID" value="MBN0048416.1"/>
    <property type="molecule type" value="Genomic_DNA"/>
</dbReference>
<proteinExistence type="predicted"/>
<accession>A0ABS2VZ45</accession>
<feature type="signal peptide" evidence="1">
    <location>
        <begin position="1"/>
        <end position="26"/>
    </location>
</feature>
<dbReference type="RefSeq" id="WP_205386550.1">
    <property type="nucleotide sequence ID" value="NZ_JAFFZS010000039.1"/>
</dbReference>